<dbReference type="VEuPathDB" id="MicrosporidiaDB:CWI39_0991p0010"/>
<dbReference type="InterPro" id="IPR031502">
    <property type="entry name" value="Zf_ribonucleo"/>
</dbReference>
<gene>
    <name evidence="2" type="ORF">CWI39_0991p0010</name>
</gene>
<evidence type="ECO:0000256" key="1">
    <source>
        <dbReference type="SAM" id="Phobius"/>
    </source>
</evidence>
<proteinExistence type="predicted"/>
<accession>A0A4Q9L956</accession>
<dbReference type="EMBL" id="PIXR01000991">
    <property type="protein sequence ID" value="TBU03300.1"/>
    <property type="molecule type" value="Genomic_DNA"/>
</dbReference>
<feature type="transmembrane region" description="Helical" evidence="1">
    <location>
        <begin position="173"/>
        <end position="199"/>
    </location>
</feature>
<sequence length="228" mass="27930">MKIKECGFCRSKKLVFLLEKIYCEECEVYFKFKNNKYEACHLPTTDINNCIPIRRQICDKCIETDLEKSIRCRNFNEYFLKVHFCNFCKDKLRLYMKTLFYKRVMLYKQQKRVVGFKSLLFYIFIALFSIFYRVFRPFVFLYHEKYAFKLSISFIFKRLIFLLLYFSIGKEVCYVFFLIYSLYSLTLLIETYFLVPLILDENQNDDNLLVEHIDRLRIEEKDTKPDKK</sequence>
<feature type="transmembrane region" description="Helical" evidence="1">
    <location>
        <begin position="113"/>
        <end position="134"/>
    </location>
</feature>
<name>A0A4Q9L956_9MICR</name>
<comment type="caution">
    <text evidence="2">The sequence shown here is derived from an EMBL/GenBank/DDBJ whole genome shotgun (WGS) entry which is preliminary data.</text>
</comment>
<keyword evidence="1" id="KW-1133">Transmembrane helix</keyword>
<feature type="transmembrane region" description="Helical" evidence="1">
    <location>
        <begin position="146"/>
        <end position="166"/>
    </location>
</feature>
<evidence type="ECO:0000313" key="3">
    <source>
        <dbReference type="Proteomes" id="UP000293045"/>
    </source>
</evidence>
<dbReference type="Pfam" id="PF17026">
    <property type="entry name" value="zf-RRPl_C4"/>
    <property type="match status" value="1"/>
</dbReference>
<protein>
    <submittedName>
        <fullName evidence="2">Uncharacterized protein</fullName>
    </submittedName>
</protein>
<reference evidence="2 3" key="1">
    <citation type="submission" date="2017-12" db="EMBL/GenBank/DDBJ databases">
        <authorList>
            <person name="Pombert J.-F."/>
            <person name="Haag K.L."/>
            <person name="Ebert D."/>
        </authorList>
    </citation>
    <scope>NUCLEOTIDE SEQUENCE [LARGE SCALE GENOMIC DNA]</scope>
    <source>
        <strain evidence="2">IL-BN-2</strain>
    </source>
</reference>
<keyword evidence="1" id="KW-0812">Transmembrane</keyword>
<keyword evidence="1" id="KW-0472">Membrane</keyword>
<dbReference type="AlphaFoldDB" id="A0A4Q9L956"/>
<organism evidence="2 3">
    <name type="scientific">Hamiltosporidium magnivora</name>
    <dbReference type="NCBI Taxonomy" id="148818"/>
    <lineage>
        <taxon>Eukaryota</taxon>
        <taxon>Fungi</taxon>
        <taxon>Fungi incertae sedis</taxon>
        <taxon>Microsporidia</taxon>
        <taxon>Dubosqiidae</taxon>
        <taxon>Hamiltosporidium</taxon>
    </lineage>
</organism>
<dbReference type="VEuPathDB" id="MicrosporidiaDB:CWI36_0929p0010"/>
<evidence type="ECO:0000313" key="2">
    <source>
        <dbReference type="EMBL" id="TBU03300.1"/>
    </source>
</evidence>
<dbReference type="Proteomes" id="UP000293045">
    <property type="component" value="Unassembled WGS sequence"/>
</dbReference>